<sequence>MEELNQHYVNDQYERTLYICNFDEKVDKELLQEIFIQAGPLESVTVREKYEKTSIPGRIPEKFRFAFVEFTHVESKEIYTQNGMKEKSFELHHEKGERRERNRSDNFEKNKISRYPNQPTPSNQLVKGISNASWSAPISSRRSNQLSHPLDHFDGRPLFSPYEDLILPLFIASILPPPPPPPLFNETTPQACGSHKTLKNSKQQRSRQWNKFQSSYRGHSDNKNRNSQPQRHSWPRLHQLIFNAKLLLLFPLNLYCLFIIYQSNGRKATRTHTFVSNFDEKVDKELLYEIFIQAGPLESVVILEKYKKKSPGKFPEKFRYAFVEFTHLESVSFACKIMNGIELFGKKLKFYSTNYKEKQKLIESFFALFYFKK</sequence>
<comment type="caution">
    <text evidence="8">The sequence shown here is derived from an EMBL/GenBank/DDBJ whole genome shotgun (WGS) entry which is preliminary data.</text>
</comment>
<keyword evidence="2 4" id="KW-0694">RNA-binding</keyword>
<dbReference type="PANTHER" id="PTHR13798">
    <property type="entry name" value="RNA BINDING MOTIF RBM PROTEIN -RELATED"/>
    <property type="match status" value="1"/>
</dbReference>
<dbReference type="InterPro" id="IPR052285">
    <property type="entry name" value="NEXT_complex_subunit"/>
</dbReference>
<feature type="compositionally biased region" description="Basic residues" evidence="5">
    <location>
        <begin position="196"/>
        <end position="205"/>
    </location>
</feature>
<dbReference type="OrthoDB" id="407442at2759"/>
<feature type="domain" description="RRM" evidence="7">
    <location>
        <begin position="15"/>
        <end position="106"/>
    </location>
</feature>
<evidence type="ECO:0000256" key="3">
    <source>
        <dbReference type="ARBA" id="ARBA00023242"/>
    </source>
</evidence>
<dbReference type="Gene3D" id="3.30.70.330">
    <property type="match status" value="2"/>
</dbReference>
<accession>A0A8S9ZN45</accession>
<reference evidence="8" key="1">
    <citation type="journal article" date="2020" name="Ecol. Evol.">
        <title>Genome structure and content of the rice root-knot nematode (Meloidogyne graminicola).</title>
        <authorList>
            <person name="Phan N.T."/>
            <person name="Danchin E.G.J."/>
            <person name="Klopp C."/>
            <person name="Perfus-Barbeoch L."/>
            <person name="Kozlowski D.K."/>
            <person name="Koutsovoulos G.D."/>
            <person name="Lopez-Roques C."/>
            <person name="Bouchez O."/>
            <person name="Zahm M."/>
            <person name="Besnard G."/>
            <person name="Bellafiore S."/>
        </authorList>
    </citation>
    <scope>NUCLEOTIDE SEQUENCE</scope>
    <source>
        <strain evidence="8">VN-18</strain>
    </source>
</reference>
<comment type="subcellular location">
    <subcellularLocation>
        <location evidence="1">Nucleus</location>
        <location evidence="1">Nucleoplasm</location>
    </subcellularLocation>
</comment>
<feature type="region of interest" description="Disordered" evidence="5">
    <location>
        <begin position="180"/>
        <end position="231"/>
    </location>
</feature>
<dbReference type="SUPFAM" id="SSF54928">
    <property type="entry name" value="RNA-binding domain, RBD"/>
    <property type="match status" value="2"/>
</dbReference>
<keyword evidence="6" id="KW-0472">Membrane</keyword>
<protein>
    <submittedName>
        <fullName evidence="8">RRM domain-containing protein</fullName>
    </submittedName>
</protein>
<feature type="region of interest" description="Disordered" evidence="5">
    <location>
        <begin position="87"/>
        <end position="125"/>
    </location>
</feature>
<dbReference type="PANTHER" id="PTHR13798:SF11">
    <property type="entry name" value="RNA-BINDING PROTEIN 7-RELATED"/>
    <property type="match status" value="1"/>
</dbReference>
<keyword evidence="6" id="KW-0812">Transmembrane</keyword>
<dbReference type="InterPro" id="IPR000504">
    <property type="entry name" value="RRM_dom"/>
</dbReference>
<evidence type="ECO:0000313" key="9">
    <source>
        <dbReference type="Proteomes" id="UP000605970"/>
    </source>
</evidence>
<gene>
    <name evidence="8" type="ORF">Mgra_00006047</name>
</gene>
<dbReference type="Proteomes" id="UP000605970">
    <property type="component" value="Unassembled WGS sequence"/>
</dbReference>
<dbReference type="SMART" id="SM00360">
    <property type="entry name" value="RRM"/>
    <property type="match status" value="2"/>
</dbReference>
<evidence type="ECO:0000256" key="6">
    <source>
        <dbReference type="SAM" id="Phobius"/>
    </source>
</evidence>
<evidence type="ECO:0000256" key="2">
    <source>
        <dbReference type="ARBA" id="ARBA00022884"/>
    </source>
</evidence>
<dbReference type="InterPro" id="IPR035979">
    <property type="entry name" value="RBD_domain_sf"/>
</dbReference>
<dbReference type="EMBL" id="JABEBT010000055">
    <property type="protein sequence ID" value="KAF7634598.1"/>
    <property type="molecule type" value="Genomic_DNA"/>
</dbReference>
<proteinExistence type="predicted"/>
<feature type="domain" description="RRM" evidence="7">
    <location>
        <begin position="271"/>
        <end position="355"/>
    </location>
</feature>
<dbReference type="InterPro" id="IPR012677">
    <property type="entry name" value="Nucleotide-bd_a/b_plait_sf"/>
</dbReference>
<dbReference type="Pfam" id="PF00076">
    <property type="entry name" value="RRM_1"/>
    <property type="match status" value="1"/>
</dbReference>
<organism evidence="8 9">
    <name type="scientific">Meloidogyne graminicola</name>
    <dbReference type="NCBI Taxonomy" id="189291"/>
    <lineage>
        <taxon>Eukaryota</taxon>
        <taxon>Metazoa</taxon>
        <taxon>Ecdysozoa</taxon>
        <taxon>Nematoda</taxon>
        <taxon>Chromadorea</taxon>
        <taxon>Rhabditida</taxon>
        <taxon>Tylenchina</taxon>
        <taxon>Tylenchomorpha</taxon>
        <taxon>Tylenchoidea</taxon>
        <taxon>Meloidogynidae</taxon>
        <taxon>Meloidogyninae</taxon>
        <taxon>Meloidogyne</taxon>
    </lineage>
</organism>
<feature type="compositionally biased region" description="Basic and acidic residues" evidence="5">
    <location>
        <begin position="87"/>
        <end position="111"/>
    </location>
</feature>
<dbReference type="PROSITE" id="PS50102">
    <property type="entry name" value="RRM"/>
    <property type="match status" value="2"/>
</dbReference>
<evidence type="ECO:0000259" key="7">
    <source>
        <dbReference type="PROSITE" id="PS50102"/>
    </source>
</evidence>
<dbReference type="AlphaFoldDB" id="A0A8S9ZN45"/>
<evidence type="ECO:0000313" key="8">
    <source>
        <dbReference type="EMBL" id="KAF7634598.1"/>
    </source>
</evidence>
<feature type="compositionally biased region" description="Polar residues" evidence="5">
    <location>
        <begin position="206"/>
        <end position="217"/>
    </location>
</feature>
<feature type="transmembrane region" description="Helical" evidence="6">
    <location>
        <begin position="240"/>
        <end position="261"/>
    </location>
</feature>
<feature type="compositionally biased region" description="Polar residues" evidence="5">
    <location>
        <begin position="115"/>
        <end position="125"/>
    </location>
</feature>
<keyword evidence="6" id="KW-1133">Transmembrane helix</keyword>
<name>A0A8S9ZN45_9BILA</name>
<dbReference type="GO" id="GO:0005654">
    <property type="term" value="C:nucleoplasm"/>
    <property type="evidence" value="ECO:0007669"/>
    <property type="project" value="UniProtKB-SubCell"/>
</dbReference>
<evidence type="ECO:0000256" key="4">
    <source>
        <dbReference type="PROSITE-ProRule" id="PRU00176"/>
    </source>
</evidence>
<evidence type="ECO:0000256" key="5">
    <source>
        <dbReference type="SAM" id="MobiDB-lite"/>
    </source>
</evidence>
<keyword evidence="3" id="KW-0539">Nucleus</keyword>
<keyword evidence="9" id="KW-1185">Reference proteome</keyword>
<dbReference type="GO" id="GO:0003727">
    <property type="term" value="F:single-stranded RNA binding"/>
    <property type="evidence" value="ECO:0007669"/>
    <property type="project" value="TreeGrafter"/>
</dbReference>
<dbReference type="GO" id="GO:0000381">
    <property type="term" value="P:regulation of alternative mRNA splicing, via spliceosome"/>
    <property type="evidence" value="ECO:0007669"/>
    <property type="project" value="TreeGrafter"/>
</dbReference>
<evidence type="ECO:0000256" key="1">
    <source>
        <dbReference type="ARBA" id="ARBA00004642"/>
    </source>
</evidence>